<name>D8R523_SELML</name>
<protein>
    <submittedName>
        <fullName evidence="1">Uncharacterized protein</fullName>
    </submittedName>
</protein>
<reference evidence="1 2" key="1">
    <citation type="journal article" date="2011" name="Science">
        <title>The Selaginella genome identifies genetic changes associated with the evolution of vascular plants.</title>
        <authorList>
            <person name="Banks J.A."/>
            <person name="Nishiyama T."/>
            <person name="Hasebe M."/>
            <person name="Bowman J.L."/>
            <person name="Gribskov M."/>
            <person name="dePamphilis C."/>
            <person name="Albert V.A."/>
            <person name="Aono N."/>
            <person name="Aoyama T."/>
            <person name="Ambrose B.A."/>
            <person name="Ashton N.W."/>
            <person name="Axtell M.J."/>
            <person name="Barker E."/>
            <person name="Barker M.S."/>
            <person name="Bennetzen J.L."/>
            <person name="Bonawitz N.D."/>
            <person name="Chapple C."/>
            <person name="Cheng C."/>
            <person name="Correa L.G."/>
            <person name="Dacre M."/>
            <person name="DeBarry J."/>
            <person name="Dreyer I."/>
            <person name="Elias M."/>
            <person name="Engstrom E.M."/>
            <person name="Estelle M."/>
            <person name="Feng L."/>
            <person name="Finet C."/>
            <person name="Floyd S.K."/>
            <person name="Frommer W.B."/>
            <person name="Fujita T."/>
            <person name="Gramzow L."/>
            <person name="Gutensohn M."/>
            <person name="Harholt J."/>
            <person name="Hattori M."/>
            <person name="Heyl A."/>
            <person name="Hirai T."/>
            <person name="Hiwatashi Y."/>
            <person name="Ishikawa M."/>
            <person name="Iwata M."/>
            <person name="Karol K.G."/>
            <person name="Koehler B."/>
            <person name="Kolukisaoglu U."/>
            <person name="Kubo M."/>
            <person name="Kurata T."/>
            <person name="Lalonde S."/>
            <person name="Li K."/>
            <person name="Li Y."/>
            <person name="Litt A."/>
            <person name="Lyons E."/>
            <person name="Manning G."/>
            <person name="Maruyama T."/>
            <person name="Michael T.P."/>
            <person name="Mikami K."/>
            <person name="Miyazaki S."/>
            <person name="Morinaga S."/>
            <person name="Murata T."/>
            <person name="Mueller-Roeber B."/>
            <person name="Nelson D.R."/>
            <person name="Obara M."/>
            <person name="Oguri Y."/>
            <person name="Olmstead R.G."/>
            <person name="Onodera N."/>
            <person name="Petersen B.L."/>
            <person name="Pils B."/>
            <person name="Prigge M."/>
            <person name="Rensing S.A."/>
            <person name="Riano-Pachon D.M."/>
            <person name="Roberts A.W."/>
            <person name="Sato Y."/>
            <person name="Scheller H.V."/>
            <person name="Schulz B."/>
            <person name="Schulz C."/>
            <person name="Shakirov E.V."/>
            <person name="Shibagaki N."/>
            <person name="Shinohara N."/>
            <person name="Shippen D.E."/>
            <person name="Soerensen I."/>
            <person name="Sotooka R."/>
            <person name="Sugimoto N."/>
            <person name="Sugita M."/>
            <person name="Sumikawa N."/>
            <person name="Tanurdzic M."/>
            <person name="Theissen G."/>
            <person name="Ulvskov P."/>
            <person name="Wakazuki S."/>
            <person name="Weng J.K."/>
            <person name="Willats W.W."/>
            <person name="Wipf D."/>
            <person name="Wolf P.G."/>
            <person name="Yang L."/>
            <person name="Zimmer A.D."/>
            <person name="Zhu Q."/>
            <person name="Mitros T."/>
            <person name="Hellsten U."/>
            <person name="Loque D."/>
            <person name="Otillar R."/>
            <person name="Salamov A."/>
            <person name="Schmutz J."/>
            <person name="Shapiro H."/>
            <person name="Lindquist E."/>
            <person name="Lucas S."/>
            <person name="Rokhsar D."/>
            <person name="Grigoriev I.V."/>
        </authorList>
    </citation>
    <scope>NUCLEOTIDE SEQUENCE [LARGE SCALE GENOMIC DNA]</scope>
</reference>
<dbReference type="Gramene" id="EFJ32768">
    <property type="protein sequence ID" value="EFJ32768"/>
    <property type="gene ID" value="SELMODRAFT_407878"/>
</dbReference>
<dbReference type="AlphaFoldDB" id="D8R523"/>
<accession>D8R523</accession>
<dbReference type="InParanoid" id="D8R523"/>
<keyword evidence="2" id="KW-1185">Reference proteome</keyword>
<evidence type="ECO:0000313" key="2">
    <source>
        <dbReference type="Proteomes" id="UP000001514"/>
    </source>
</evidence>
<dbReference type="KEGG" id="smo:SELMODRAFT_407878"/>
<organism evidence="2">
    <name type="scientific">Selaginella moellendorffii</name>
    <name type="common">Spikemoss</name>
    <dbReference type="NCBI Taxonomy" id="88036"/>
    <lineage>
        <taxon>Eukaryota</taxon>
        <taxon>Viridiplantae</taxon>
        <taxon>Streptophyta</taxon>
        <taxon>Embryophyta</taxon>
        <taxon>Tracheophyta</taxon>
        <taxon>Lycopodiopsida</taxon>
        <taxon>Selaginellales</taxon>
        <taxon>Selaginellaceae</taxon>
        <taxon>Selaginella</taxon>
    </lineage>
</organism>
<dbReference type="Proteomes" id="UP000001514">
    <property type="component" value="Unassembled WGS sequence"/>
</dbReference>
<proteinExistence type="predicted"/>
<dbReference type="HOGENOM" id="CLU_1410958_0_0_1"/>
<evidence type="ECO:0000313" key="1">
    <source>
        <dbReference type="EMBL" id="EFJ32768.1"/>
    </source>
</evidence>
<sequence>MSGPPMQCQDAAACCGTPETSERGSKGEVFRTLWDLRFQVQVYSSKRLLGFSPFVYVAAGRNEERGKWEAVELCYRRRQDPLEGPTVEFVCGITGGRRLATAFALHLSSTRPKRFVDYTSLRFEIHGRAVKHIRVNVRKAFACKVRELMETTKISHPAFTASADIAKWPSATKYFWDATMVKCKTLLIPLQDT</sequence>
<dbReference type="EMBL" id="GL377572">
    <property type="protein sequence ID" value="EFJ32768.1"/>
    <property type="molecule type" value="Genomic_DNA"/>
</dbReference>
<gene>
    <name evidence="1" type="ORF">SELMODRAFT_407878</name>
</gene>